<reference evidence="2 3" key="1">
    <citation type="submission" date="2020-03" db="EMBL/GenBank/DDBJ databases">
        <title>Two novel Motilibacter sp.</title>
        <authorList>
            <person name="Liu S."/>
        </authorList>
    </citation>
    <scope>NUCLEOTIDE SEQUENCE [LARGE SCALE GENOMIC DNA]</scope>
    <source>
        <strain evidence="2 3">E257</strain>
    </source>
</reference>
<dbReference type="Pfam" id="PF07683">
    <property type="entry name" value="CobW_C"/>
    <property type="match status" value="1"/>
</dbReference>
<gene>
    <name evidence="2" type="ORF">G9H71_13460</name>
</gene>
<feature type="domain" description="CobW C-terminal" evidence="1">
    <location>
        <begin position="237"/>
        <end position="334"/>
    </location>
</feature>
<protein>
    <submittedName>
        <fullName evidence="2">Cobalamin biosynthesis protein CobW</fullName>
    </submittedName>
</protein>
<dbReference type="RefSeq" id="WP_166282634.1">
    <property type="nucleotide sequence ID" value="NZ_JAANNP010000010.1"/>
</dbReference>
<dbReference type="PANTHER" id="PTHR43603:SF1">
    <property type="entry name" value="ZINC-REGULATED GTPASE METALLOPROTEIN ACTIVATOR 1"/>
    <property type="match status" value="1"/>
</dbReference>
<dbReference type="PANTHER" id="PTHR43603">
    <property type="entry name" value="COBW DOMAIN-CONTAINING PROTEIN DDB_G0274527"/>
    <property type="match status" value="1"/>
</dbReference>
<dbReference type="InterPro" id="IPR011629">
    <property type="entry name" value="CobW-like_C"/>
</dbReference>
<accession>A0ABX0GYN3</accession>
<sequence>MTSPAVVVLSAIDPVLRGVAAGDLLCDLPGALVVQHDLLPAGLRRVVYGSDGVREDVLVPLEHACLSCALREDVLPTVRRTLAGGGAAPAVVLALPATAEPLPVVQALVRARVRVGPLVTVLDGASVVDDLLGDDLLSERGIGLTVDDARSVGEALAHQLELADVVLLPGPAPAQATAVLEHLAPEGARHVALHSGGLAGATLVEDARTRRARREELLRRGDPRCLGSRSTDDRAGVWTLDLRSWRPFHPARLLEEIEALGAGPMRGRGCFWLPTRPDVVVAWDGAGGQLSIGGVGSWGSPAYPGHVAERETRLLVTGVDHDPAVLRRAFDSALMTDAELATGLDRWAGRPDGFDAWLGPLEEVA</sequence>
<dbReference type="Proteomes" id="UP000800981">
    <property type="component" value="Unassembled WGS sequence"/>
</dbReference>
<dbReference type="InterPro" id="IPR003495">
    <property type="entry name" value="CobW/HypB/UreG_nucleotide-bd"/>
</dbReference>
<dbReference type="EMBL" id="JAANNP010000010">
    <property type="protein sequence ID" value="NHC14791.1"/>
    <property type="molecule type" value="Genomic_DNA"/>
</dbReference>
<dbReference type="SUPFAM" id="SSF90002">
    <property type="entry name" value="Hypothetical protein YjiA, C-terminal domain"/>
    <property type="match status" value="1"/>
</dbReference>
<dbReference type="SMART" id="SM00833">
    <property type="entry name" value="CobW_C"/>
    <property type="match status" value="1"/>
</dbReference>
<proteinExistence type="predicted"/>
<dbReference type="Pfam" id="PF02492">
    <property type="entry name" value="cobW"/>
    <property type="match status" value="1"/>
</dbReference>
<dbReference type="InterPro" id="IPR051927">
    <property type="entry name" value="Zn_Chap_cDPG_Synth"/>
</dbReference>
<dbReference type="InterPro" id="IPR027417">
    <property type="entry name" value="P-loop_NTPase"/>
</dbReference>
<organism evidence="2 3">
    <name type="scientific">Motilibacter deserti</name>
    <dbReference type="NCBI Taxonomy" id="2714956"/>
    <lineage>
        <taxon>Bacteria</taxon>
        <taxon>Bacillati</taxon>
        <taxon>Actinomycetota</taxon>
        <taxon>Actinomycetes</taxon>
        <taxon>Motilibacterales</taxon>
        <taxon>Motilibacteraceae</taxon>
        <taxon>Motilibacter</taxon>
    </lineage>
</organism>
<name>A0ABX0GYN3_9ACTN</name>
<evidence type="ECO:0000313" key="3">
    <source>
        <dbReference type="Proteomes" id="UP000800981"/>
    </source>
</evidence>
<evidence type="ECO:0000259" key="1">
    <source>
        <dbReference type="SMART" id="SM00833"/>
    </source>
</evidence>
<evidence type="ECO:0000313" key="2">
    <source>
        <dbReference type="EMBL" id="NHC14791.1"/>
    </source>
</evidence>
<keyword evidence="3" id="KW-1185">Reference proteome</keyword>
<comment type="caution">
    <text evidence="2">The sequence shown here is derived from an EMBL/GenBank/DDBJ whole genome shotgun (WGS) entry which is preliminary data.</text>
</comment>
<dbReference type="Gene3D" id="3.40.50.300">
    <property type="entry name" value="P-loop containing nucleotide triphosphate hydrolases"/>
    <property type="match status" value="1"/>
</dbReference>